<dbReference type="InterPro" id="IPR014001">
    <property type="entry name" value="Helicase_ATP-bd"/>
</dbReference>
<feature type="compositionally biased region" description="Polar residues" evidence="7">
    <location>
        <begin position="1590"/>
        <end position="1603"/>
    </location>
</feature>
<feature type="compositionally biased region" description="Basic and acidic residues" evidence="7">
    <location>
        <begin position="235"/>
        <end position="244"/>
    </location>
</feature>
<dbReference type="GO" id="GO:0003682">
    <property type="term" value="F:chromatin binding"/>
    <property type="evidence" value="ECO:0007669"/>
    <property type="project" value="TreeGrafter"/>
</dbReference>
<dbReference type="Gene3D" id="1.10.10.60">
    <property type="entry name" value="Homeodomain-like"/>
    <property type="match status" value="1"/>
</dbReference>
<feature type="compositionally biased region" description="Polar residues" evidence="7">
    <location>
        <begin position="18"/>
        <end position="30"/>
    </location>
</feature>
<proteinExistence type="predicted"/>
<dbReference type="InterPro" id="IPR001650">
    <property type="entry name" value="Helicase_C-like"/>
</dbReference>
<feature type="region of interest" description="Disordered" evidence="7">
    <location>
        <begin position="260"/>
        <end position="314"/>
    </location>
</feature>
<feature type="compositionally biased region" description="Basic and acidic residues" evidence="7">
    <location>
        <begin position="78"/>
        <end position="88"/>
    </location>
</feature>
<dbReference type="InterPro" id="IPR049730">
    <property type="entry name" value="SNF2/RAD54-like_C"/>
</dbReference>
<dbReference type="CDD" id="cd18659">
    <property type="entry name" value="CD2_tandem"/>
    <property type="match status" value="1"/>
</dbReference>
<evidence type="ECO:0000256" key="7">
    <source>
        <dbReference type="SAM" id="MobiDB-lite"/>
    </source>
</evidence>
<keyword evidence="12" id="KW-1185">Reference proteome</keyword>
<dbReference type="PANTHER" id="PTHR45623:SF11">
    <property type="entry name" value="KISMET, ISOFORM C"/>
    <property type="match status" value="1"/>
</dbReference>
<dbReference type="Gene3D" id="3.40.50.300">
    <property type="entry name" value="P-loop containing nucleotide triphosphate hydrolases"/>
    <property type="match status" value="1"/>
</dbReference>
<evidence type="ECO:0000256" key="2">
    <source>
        <dbReference type="ARBA" id="ARBA00022737"/>
    </source>
</evidence>
<evidence type="ECO:0000259" key="8">
    <source>
        <dbReference type="PROSITE" id="PS50013"/>
    </source>
</evidence>
<sequence length="1615" mass="181612">MQLRRRSSHVNYSEAGSPPTQRTRRSNSAVSDDIEDAGVEGASDDVDEEMSEPQDSSGDEPRNSQRRRLSNRKRKRSTSRDPDKDKSHTNTLLVYTKRNVNNNLDRPTIQHSSDDENVEGEGDHDDFVTVKPGRRKRKLHSEPRTREMRARRSEVVNYKDVSSDEDEDVSEIGSGGSAERAKRPGRKPSAGNPRRTSEPEDGDVSPDFAQFAHIKKPINDDTEECATPSGASDESPVKEGGPDDVYKCYTRRLKNKFIVASDEDDEGGDGDRSNKKLRNRSGDNPEEWEEKKRNSVKARRSSDMDVDFQEETDSGAATFKASKHSYDVDSFGLRIDDEYLPVIRRISSADKVEKVLAVRNRSIGEAVYCVKLLGKCYRSVVNVMEEQMLKHCPQLLRGFLKKLDLLKRADGHIGDHQSLPAFNPQYLMVDRIISVERTNRFKRYLVKWCGLPYSEATWERDDQLTDDVNAIKRFYAVNSKNKKIRPAPSSSKLVFNDGRSLRDYQEEGVAWLDNKFTNAVNCILADEMGLGKTIQSVAMLETLRLKHSIDGPYLVIAPVSTLGHWQREIESLTDMNCVVYTGTQDDRAIIREYEFKLFVHFAIVEAVTGLSNCTQGIKVLLTSFEMLMKDQAKLGKIKWQYIIVDEAHRLKSRGSKTTIALRQMNVRKGGLVLLTGTPVQNNTKEIFSLLNLLDSERFASEDEFLEKYGDLRNAEQVKELQESVLRPRLLRRMKEDVEKSIPQKKETIVWVELTREQRIYYRAVYENNVGTLLKGSTSSNVSSLRNVAMELRKVCNHPFLCDGFEEDYASKHGASRRMSVKDGKNVISTQNPLQEASGKMILVDKLLPMLKGMGRRVLIFSQFTMMLDLLEDYLLSKAYTYERIDGNIRGSDRQAAIDRYSAKESNIFVFLLSTRAGGLGITLTAADTCIIYDSDWNPQNDLQAMARCHRIGQTKDVRIYRLITRNTYEQQLFECSSRKYGLDEAILGNRVGADVDVEMNRNIESLLKHGAYDILKDDSDAAAAEFSAQNIHEILEHRTQERLIGGRGVNTFSVATFLTNTEGDPEPAEELKPELEKGSKEFWKDLLPEACKASEVPVEKVQTTPSGSRRKRARTRVDYREDPKAPSDDETPDTGGSFRESQSDESSVSVESEEGDGVGAWSERELKRLEDRLMVLGKDRTMQVRQEAQLEHRHPSQVEQVSEHLIQLCYFIDATKALQAPSPSQKGLEKDAKQPKVEDTNAATIPEQITGTKDAESDGELEMLPLDCLLVNDLETGVNYRKDGYILIGDTRRPVAPVFARKALKSRNFTERIAKNASRYVQVLREREILSNAIQKNDSTYLPPKVPIRSKKIPLWWGPQEDLDLMLGVHKHGHRDYKKVRMDPQFCFAKRMTPTQQTYEQFIASKEGVIMGMNGMSTLQCDPNLDDGGQGGEWPPDIVLAARLKKLIQLLPSGLSSRENKQRSQKPDKKRTTDTTRYAAKSLCNSSEEMTPMSSSWQNASSGNAETRARVAVGADVKVSPAVRPEVSSTGGRVAIQAVDEVSPSAPPAMNSTVGQDAQETDAGRPLQVVGKENEIPPKPSSTPSTSKKQNQSGTGNTKQQSIIGYLSSRVAAGQ</sequence>
<dbReference type="Pfam" id="PF00176">
    <property type="entry name" value="SNF2-rel_dom"/>
    <property type="match status" value="1"/>
</dbReference>
<dbReference type="SUPFAM" id="SSF52540">
    <property type="entry name" value="P-loop containing nucleoside triphosphate hydrolases"/>
    <property type="match status" value="2"/>
</dbReference>
<keyword evidence="2" id="KW-0677">Repeat</keyword>
<feature type="compositionally biased region" description="Acidic residues" evidence="7">
    <location>
        <begin position="32"/>
        <end position="52"/>
    </location>
</feature>
<dbReference type="Pfam" id="PF00385">
    <property type="entry name" value="Chromo"/>
    <property type="match status" value="1"/>
</dbReference>
<protein>
    <submittedName>
        <fullName evidence="11">Uncharacterized protein</fullName>
    </submittedName>
</protein>
<dbReference type="InterPro" id="IPR016197">
    <property type="entry name" value="Chromo-like_dom_sf"/>
</dbReference>
<evidence type="ECO:0000256" key="5">
    <source>
        <dbReference type="ARBA" id="ARBA00022840"/>
    </source>
</evidence>
<dbReference type="GO" id="GO:0000785">
    <property type="term" value="C:chromatin"/>
    <property type="evidence" value="ECO:0007669"/>
    <property type="project" value="TreeGrafter"/>
</dbReference>
<dbReference type="SMART" id="SM00298">
    <property type="entry name" value="CHROMO"/>
    <property type="match status" value="2"/>
</dbReference>
<feature type="compositionally biased region" description="Acidic residues" evidence="7">
    <location>
        <begin position="115"/>
        <end position="124"/>
    </location>
</feature>
<keyword evidence="4" id="KW-0378">Hydrolase</keyword>
<evidence type="ECO:0000313" key="12">
    <source>
        <dbReference type="Proteomes" id="UP000077202"/>
    </source>
</evidence>
<dbReference type="PROSITE" id="PS51194">
    <property type="entry name" value="HELICASE_CTER"/>
    <property type="match status" value="1"/>
</dbReference>
<keyword evidence="5" id="KW-0067">ATP-binding</keyword>
<dbReference type="SMART" id="SM00490">
    <property type="entry name" value="HELICc"/>
    <property type="match status" value="1"/>
</dbReference>
<feature type="compositionally biased region" description="Basic residues" evidence="7">
    <location>
        <begin position="64"/>
        <end position="77"/>
    </location>
</feature>
<comment type="subcellular location">
    <subcellularLocation>
        <location evidence="1">Nucleus</location>
    </subcellularLocation>
</comment>
<evidence type="ECO:0000259" key="10">
    <source>
        <dbReference type="PROSITE" id="PS51194"/>
    </source>
</evidence>
<feature type="compositionally biased region" description="Basic and acidic residues" evidence="7">
    <location>
        <begin position="140"/>
        <end position="154"/>
    </location>
</feature>
<feature type="compositionally biased region" description="Basic and acidic residues" evidence="7">
    <location>
        <begin position="1115"/>
        <end position="1127"/>
    </location>
</feature>
<feature type="domain" description="Helicase ATP-binding" evidence="9">
    <location>
        <begin position="513"/>
        <end position="696"/>
    </location>
</feature>
<dbReference type="InterPro" id="IPR023780">
    <property type="entry name" value="Chromo_domain"/>
</dbReference>
<dbReference type="PROSITE" id="PS51192">
    <property type="entry name" value="HELICASE_ATP_BIND_1"/>
    <property type="match status" value="1"/>
</dbReference>
<dbReference type="GO" id="GO:0042393">
    <property type="term" value="F:histone binding"/>
    <property type="evidence" value="ECO:0007669"/>
    <property type="project" value="TreeGrafter"/>
</dbReference>
<feature type="compositionally biased region" description="Basic and acidic residues" evidence="7">
    <location>
        <begin position="1458"/>
        <end position="1474"/>
    </location>
</feature>
<dbReference type="GO" id="GO:0005634">
    <property type="term" value="C:nucleus"/>
    <property type="evidence" value="ECO:0007669"/>
    <property type="project" value="UniProtKB-SubCell"/>
</dbReference>
<feature type="compositionally biased region" description="Acidic residues" evidence="7">
    <location>
        <begin position="304"/>
        <end position="313"/>
    </location>
</feature>
<dbReference type="PROSITE" id="PS50013">
    <property type="entry name" value="CHROMO_2"/>
    <property type="match status" value="1"/>
</dbReference>
<dbReference type="CDD" id="cd18793">
    <property type="entry name" value="SF2_C_SNF"/>
    <property type="match status" value="1"/>
</dbReference>
<evidence type="ECO:0000313" key="11">
    <source>
        <dbReference type="EMBL" id="OAE22551.1"/>
    </source>
</evidence>
<reference evidence="11" key="1">
    <citation type="submission" date="2016-03" db="EMBL/GenBank/DDBJ databases">
        <title>Mechanisms controlling the formation of the plant cell surface in tip-growing cells are functionally conserved among land plants.</title>
        <authorList>
            <person name="Honkanen S."/>
            <person name="Jones V.A."/>
            <person name="Morieri G."/>
            <person name="Champion C."/>
            <person name="Hetherington A.J."/>
            <person name="Kelly S."/>
            <person name="Saint-Marcoux D."/>
            <person name="Proust H."/>
            <person name="Prescott H."/>
            <person name="Dolan L."/>
        </authorList>
    </citation>
    <scope>NUCLEOTIDE SEQUENCE [LARGE SCALE GENOMIC DNA]</scope>
    <source>
        <tissue evidence="11">Whole gametophyte</tissue>
    </source>
</reference>
<feature type="domain" description="Chromo" evidence="8">
    <location>
        <begin position="427"/>
        <end position="475"/>
    </location>
</feature>
<name>A0A176VQH7_MARPO</name>
<evidence type="ECO:0000256" key="4">
    <source>
        <dbReference type="ARBA" id="ARBA00022801"/>
    </source>
</evidence>
<gene>
    <name evidence="11" type="ORF">AXG93_1989s1040</name>
</gene>
<evidence type="ECO:0000256" key="6">
    <source>
        <dbReference type="ARBA" id="ARBA00023242"/>
    </source>
</evidence>
<feature type="compositionally biased region" description="Polar residues" evidence="7">
    <location>
        <begin position="89"/>
        <end position="111"/>
    </location>
</feature>
<dbReference type="Gene3D" id="2.40.50.40">
    <property type="match status" value="1"/>
</dbReference>
<feature type="region of interest" description="Disordered" evidence="7">
    <location>
        <begin position="1538"/>
        <end position="1615"/>
    </location>
</feature>
<dbReference type="SUPFAM" id="SSF54160">
    <property type="entry name" value="Chromo domain-like"/>
    <property type="match status" value="1"/>
</dbReference>
<dbReference type="InterPro" id="IPR000330">
    <property type="entry name" value="SNF2_N"/>
</dbReference>
<organism evidence="11 12">
    <name type="scientific">Marchantia polymorpha subsp. ruderalis</name>
    <dbReference type="NCBI Taxonomy" id="1480154"/>
    <lineage>
        <taxon>Eukaryota</taxon>
        <taxon>Viridiplantae</taxon>
        <taxon>Streptophyta</taxon>
        <taxon>Embryophyta</taxon>
        <taxon>Marchantiophyta</taxon>
        <taxon>Marchantiopsida</taxon>
        <taxon>Marchantiidae</taxon>
        <taxon>Marchantiales</taxon>
        <taxon>Marchantiaceae</taxon>
        <taxon>Marchantia</taxon>
    </lineage>
</organism>
<feature type="domain" description="Helicase C-terminal" evidence="10">
    <location>
        <begin position="842"/>
        <end position="1003"/>
    </location>
</feature>
<comment type="caution">
    <text evidence="11">The sequence shown here is derived from an EMBL/GenBank/DDBJ whole genome shotgun (WGS) entry which is preliminary data.</text>
</comment>
<accession>A0A176VQH7</accession>
<dbReference type="GO" id="GO:0140658">
    <property type="term" value="F:ATP-dependent chromatin remodeler activity"/>
    <property type="evidence" value="ECO:0007669"/>
    <property type="project" value="TreeGrafter"/>
</dbReference>
<feature type="region of interest" description="Disordered" evidence="7">
    <location>
        <begin position="1"/>
        <end position="244"/>
    </location>
</feature>
<feature type="region of interest" description="Disordered" evidence="7">
    <location>
        <begin position="1095"/>
        <end position="1162"/>
    </location>
</feature>
<dbReference type="EMBL" id="LVLJ01003165">
    <property type="protein sequence ID" value="OAE22551.1"/>
    <property type="molecule type" value="Genomic_DNA"/>
</dbReference>
<keyword evidence="3" id="KW-0547">Nucleotide-binding</keyword>
<evidence type="ECO:0000256" key="1">
    <source>
        <dbReference type="ARBA" id="ARBA00004123"/>
    </source>
</evidence>
<dbReference type="InterPro" id="IPR038718">
    <property type="entry name" value="SNF2-like_sf"/>
</dbReference>
<dbReference type="Pfam" id="PF00271">
    <property type="entry name" value="Helicase_C"/>
    <property type="match status" value="1"/>
</dbReference>
<dbReference type="SMART" id="SM00487">
    <property type="entry name" value="DEXDc"/>
    <property type="match status" value="1"/>
</dbReference>
<dbReference type="InterPro" id="IPR000953">
    <property type="entry name" value="Chromo/chromo_shadow_dom"/>
</dbReference>
<keyword evidence="6" id="KW-0539">Nucleus</keyword>
<dbReference type="GO" id="GO:0005524">
    <property type="term" value="F:ATP binding"/>
    <property type="evidence" value="ECO:0007669"/>
    <property type="project" value="UniProtKB-KW"/>
</dbReference>
<dbReference type="Gene3D" id="3.40.50.10810">
    <property type="entry name" value="Tandem AAA-ATPase domain"/>
    <property type="match status" value="1"/>
</dbReference>
<dbReference type="PANTHER" id="PTHR45623">
    <property type="entry name" value="CHROMODOMAIN-HELICASE-DNA-BINDING PROTEIN 3-RELATED-RELATED"/>
    <property type="match status" value="1"/>
</dbReference>
<evidence type="ECO:0000256" key="3">
    <source>
        <dbReference type="ARBA" id="ARBA00022741"/>
    </source>
</evidence>
<evidence type="ECO:0000259" key="9">
    <source>
        <dbReference type="PROSITE" id="PS51192"/>
    </source>
</evidence>
<dbReference type="GO" id="GO:0016887">
    <property type="term" value="F:ATP hydrolysis activity"/>
    <property type="evidence" value="ECO:0007669"/>
    <property type="project" value="TreeGrafter"/>
</dbReference>
<dbReference type="GO" id="GO:0003677">
    <property type="term" value="F:DNA binding"/>
    <property type="evidence" value="ECO:0007669"/>
    <property type="project" value="TreeGrafter"/>
</dbReference>
<dbReference type="Proteomes" id="UP000077202">
    <property type="component" value="Unassembled WGS sequence"/>
</dbReference>
<feature type="region of interest" description="Disordered" evidence="7">
    <location>
        <begin position="1454"/>
        <end position="1477"/>
    </location>
</feature>
<dbReference type="InterPro" id="IPR027417">
    <property type="entry name" value="P-loop_NTPase"/>
</dbReference>